<dbReference type="SUPFAM" id="SSF48726">
    <property type="entry name" value="Immunoglobulin"/>
    <property type="match status" value="1"/>
</dbReference>
<sequence length="354" mass="39015">MDLVAGDLLMITCDPKLRVEKLIGGVAHILMKQPGDVVVYRNIDAKAKDQYPGASYSMKLETKNGWAYFHYNITSLKVSDSGLWQCLTQTGPDNEKKYIRNMTLSVKPAADVGPVELILVKTSDGKEMKLIHEEGGTHSSTTGVKLLSGTYTMSCVAENGYPEPKYTLMLNGQEISKEQVATFNLTTADTNLACNVKVPRQEFSEHTLVFQLRIEEVEPEITCSTTKARLNDGRAVMNCTVVAADVTCKKVVWKSGTTNQNFEHGGTKVMGYDLSCMSNGVNSVWSSLEVKNLQQEHFDDTYFIKIKDTTAGDFQKEHQLKLLRKAGALNGSVQMTSLGSLALISVVTLLKIIL</sequence>
<proteinExistence type="predicted"/>
<comment type="caution">
    <text evidence="1">The sequence shown here is derived from an EMBL/GenBank/DDBJ whole genome shotgun (WGS) entry which is preliminary data.</text>
</comment>
<evidence type="ECO:0000313" key="1">
    <source>
        <dbReference type="EMBL" id="OWF45824.1"/>
    </source>
</evidence>
<name>A0A210QAR1_MIZYE</name>
<dbReference type="Proteomes" id="UP000242188">
    <property type="component" value="Unassembled WGS sequence"/>
</dbReference>
<keyword evidence="2" id="KW-1185">Reference proteome</keyword>
<dbReference type="EMBL" id="NEDP02004385">
    <property type="protein sequence ID" value="OWF45824.1"/>
    <property type="molecule type" value="Genomic_DNA"/>
</dbReference>
<evidence type="ECO:0008006" key="3">
    <source>
        <dbReference type="Google" id="ProtNLM"/>
    </source>
</evidence>
<evidence type="ECO:0000313" key="2">
    <source>
        <dbReference type="Proteomes" id="UP000242188"/>
    </source>
</evidence>
<dbReference type="OrthoDB" id="8680608at2759"/>
<protein>
    <recommendedName>
        <fullName evidence="3">Ig-like domain-containing protein</fullName>
    </recommendedName>
</protein>
<organism evidence="1 2">
    <name type="scientific">Mizuhopecten yessoensis</name>
    <name type="common">Japanese scallop</name>
    <name type="synonym">Patinopecten yessoensis</name>
    <dbReference type="NCBI Taxonomy" id="6573"/>
    <lineage>
        <taxon>Eukaryota</taxon>
        <taxon>Metazoa</taxon>
        <taxon>Spiralia</taxon>
        <taxon>Lophotrochozoa</taxon>
        <taxon>Mollusca</taxon>
        <taxon>Bivalvia</taxon>
        <taxon>Autobranchia</taxon>
        <taxon>Pteriomorphia</taxon>
        <taxon>Pectinida</taxon>
        <taxon>Pectinoidea</taxon>
        <taxon>Pectinidae</taxon>
        <taxon>Mizuhopecten</taxon>
    </lineage>
</organism>
<accession>A0A210QAR1</accession>
<dbReference type="AlphaFoldDB" id="A0A210QAR1"/>
<gene>
    <name evidence="1" type="ORF">KP79_PYT01524</name>
</gene>
<reference evidence="1 2" key="1">
    <citation type="journal article" date="2017" name="Nat. Ecol. Evol.">
        <title>Scallop genome provides insights into evolution of bilaterian karyotype and development.</title>
        <authorList>
            <person name="Wang S."/>
            <person name="Zhang J."/>
            <person name="Jiao W."/>
            <person name="Li J."/>
            <person name="Xun X."/>
            <person name="Sun Y."/>
            <person name="Guo X."/>
            <person name="Huan P."/>
            <person name="Dong B."/>
            <person name="Zhang L."/>
            <person name="Hu X."/>
            <person name="Sun X."/>
            <person name="Wang J."/>
            <person name="Zhao C."/>
            <person name="Wang Y."/>
            <person name="Wang D."/>
            <person name="Huang X."/>
            <person name="Wang R."/>
            <person name="Lv J."/>
            <person name="Li Y."/>
            <person name="Zhang Z."/>
            <person name="Liu B."/>
            <person name="Lu W."/>
            <person name="Hui Y."/>
            <person name="Liang J."/>
            <person name="Zhou Z."/>
            <person name="Hou R."/>
            <person name="Li X."/>
            <person name="Liu Y."/>
            <person name="Li H."/>
            <person name="Ning X."/>
            <person name="Lin Y."/>
            <person name="Zhao L."/>
            <person name="Xing Q."/>
            <person name="Dou J."/>
            <person name="Li Y."/>
            <person name="Mao J."/>
            <person name="Guo H."/>
            <person name="Dou H."/>
            <person name="Li T."/>
            <person name="Mu C."/>
            <person name="Jiang W."/>
            <person name="Fu Q."/>
            <person name="Fu X."/>
            <person name="Miao Y."/>
            <person name="Liu J."/>
            <person name="Yu Q."/>
            <person name="Li R."/>
            <person name="Liao H."/>
            <person name="Li X."/>
            <person name="Kong Y."/>
            <person name="Jiang Z."/>
            <person name="Chourrout D."/>
            <person name="Li R."/>
            <person name="Bao Z."/>
        </authorList>
    </citation>
    <scope>NUCLEOTIDE SEQUENCE [LARGE SCALE GENOMIC DNA]</scope>
    <source>
        <strain evidence="1 2">PY_sf001</strain>
    </source>
</reference>
<dbReference type="InterPro" id="IPR036179">
    <property type="entry name" value="Ig-like_dom_sf"/>
</dbReference>